<evidence type="ECO:0000256" key="1">
    <source>
        <dbReference type="SAM" id="MobiDB-lite"/>
    </source>
</evidence>
<sequence length="344" mass="39079">MAEEGKRRRNAEDRSPIASMKFNGLEKGKAAVAWMHNRVQETLQGVQHSVIKFHQGLPHPGMFVDGNDKVAPLKPEDIPSQILPPSQRSLEKELEAWRRNSSWVDESPIIQVTVPQGAFCQVNSEFKIGIPPDAVYNILIDPGNKRVFKNIQEVRSRRVIEDDGHHQLVEVDQAAIWRFLCFSGTLSVCVMVDQDRRTRTVKFQLAKPGFMKQFEGSWKVQPLYVDSDGGPAPEDNANRVASIVSLQQVVQPAMVPPPPFKGYVRGITAKTTEDLMHELQAEGRRLREAMPEDLDMNDHQEDAYVRKSAFTTAFTEELRDSAKRSALNKRKSRKSRWRLKNDNS</sequence>
<dbReference type="InterPro" id="IPR003863">
    <property type="entry name" value="DUF220"/>
</dbReference>
<protein>
    <recommendedName>
        <fullName evidence="2">DUF220 domain-containing protein</fullName>
    </recommendedName>
</protein>
<feature type="compositionally biased region" description="Basic residues" evidence="1">
    <location>
        <begin position="326"/>
        <end position="338"/>
    </location>
</feature>
<accession>A0ABP0U530</accession>
<dbReference type="InterPro" id="IPR023393">
    <property type="entry name" value="START-like_dom_sf"/>
</dbReference>
<feature type="region of interest" description="Disordered" evidence="1">
    <location>
        <begin position="319"/>
        <end position="344"/>
    </location>
</feature>
<dbReference type="Gene3D" id="3.30.530.20">
    <property type="match status" value="1"/>
</dbReference>
<dbReference type="PANTHER" id="PTHR31385:SF1">
    <property type="entry name" value="PUTATIVE (DUF220)-RELATED"/>
    <property type="match status" value="1"/>
</dbReference>
<reference evidence="3" key="1">
    <citation type="submission" date="2024-02" db="EMBL/GenBank/DDBJ databases">
        <authorList>
            <consortium name="ELIXIR-Norway"/>
            <consortium name="Elixir Norway"/>
        </authorList>
    </citation>
    <scope>NUCLEOTIDE SEQUENCE</scope>
</reference>
<gene>
    <name evidence="3" type="ORF">CSSPTR1EN2_LOCUS11559</name>
</gene>
<keyword evidence="4" id="KW-1185">Reference proteome</keyword>
<name>A0ABP0U530_9BRYO</name>
<feature type="domain" description="DUF220" evidence="2">
    <location>
        <begin position="183"/>
        <end position="228"/>
    </location>
</feature>
<dbReference type="EMBL" id="OZ019911">
    <property type="protein sequence ID" value="CAK9213083.1"/>
    <property type="molecule type" value="Genomic_DNA"/>
</dbReference>
<dbReference type="SUPFAM" id="SSF55961">
    <property type="entry name" value="Bet v1-like"/>
    <property type="match status" value="1"/>
</dbReference>
<organism evidence="3 4">
    <name type="scientific">Sphagnum troendelagicum</name>
    <dbReference type="NCBI Taxonomy" id="128251"/>
    <lineage>
        <taxon>Eukaryota</taxon>
        <taxon>Viridiplantae</taxon>
        <taxon>Streptophyta</taxon>
        <taxon>Embryophyta</taxon>
        <taxon>Bryophyta</taxon>
        <taxon>Sphagnophytina</taxon>
        <taxon>Sphagnopsida</taxon>
        <taxon>Sphagnales</taxon>
        <taxon>Sphagnaceae</taxon>
        <taxon>Sphagnum</taxon>
    </lineage>
</organism>
<dbReference type="PANTHER" id="PTHR31385">
    <property type="entry name" value="PUTATIVE (DUF220)-RELATED"/>
    <property type="match status" value="1"/>
</dbReference>
<evidence type="ECO:0000313" key="3">
    <source>
        <dbReference type="EMBL" id="CAK9213083.1"/>
    </source>
</evidence>
<evidence type="ECO:0000259" key="2">
    <source>
        <dbReference type="Pfam" id="PF02713"/>
    </source>
</evidence>
<dbReference type="Proteomes" id="UP001497512">
    <property type="component" value="Chromosome 19"/>
</dbReference>
<proteinExistence type="predicted"/>
<evidence type="ECO:0000313" key="4">
    <source>
        <dbReference type="Proteomes" id="UP001497512"/>
    </source>
</evidence>
<dbReference type="Pfam" id="PF02713">
    <property type="entry name" value="DUF220"/>
    <property type="match status" value="1"/>
</dbReference>